<dbReference type="GO" id="GO:0006270">
    <property type="term" value="P:DNA replication initiation"/>
    <property type="evidence" value="ECO:0007669"/>
    <property type="project" value="InterPro"/>
</dbReference>
<feature type="compositionally biased region" description="Basic residues" evidence="6">
    <location>
        <begin position="254"/>
        <end position="263"/>
    </location>
</feature>
<keyword evidence="4" id="KW-0539">Nucleus</keyword>
<evidence type="ECO:0008006" key="9">
    <source>
        <dbReference type="Google" id="ProtNLM"/>
    </source>
</evidence>
<dbReference type="Pfam" id="PF02724">
    <property type="entry name" value="CDC45"/>
    <property type="match status" value="1"/>
</dbReference>
<dbReference type="PANTHER" id="PTHR10507">
    <property type="entry name" value="CDC45-RELATED PROTEIN"/>
    <property type="match status" value="1"/>
</dbReference>
<comment type="subcellular location">
    <subcellularLocation>
        <location evidence="1">Nucleus</location>
    </subcellularLocation>
</comment>
<dbReference type="RefSeq" id="XP_007880381.1">
    <property type="nucleotide sequence ID" value="XM_007882190.1"/>
</dbReference>
<evidence type="ECO:0000256" key="1">
    <source>
        <dbReference type="ARBA" id="ARBA00004123"/>
    </source>
</evidence>
<evidence type="ECO:0000256" key="2">
    <source>
        <dbReference type="ARBA" id="ARBA00010727"/>
    </source>
</evidence>
<dbReference type="eggNOG" id="KOG2475">
    <property type="taxonomic scope" value="Eukaryota"/>
</dbReference>
<accession>A0A061H7C5</accession>
<organism evidence="7 8">
    <name type="scientific">Pseudozyma flocculosa PF-1</name>
    <dbReference type="NCBI Taxonomy" id="1277687"/>
    <lineage>
        <taxon>Eukaryota</taxon>
        <taxon>Fungi</taxon>
        <taxon>Dikarya</taxon>
        <taxon>Basidiomycota</taxon>
        <taxon>Ustilaginomycotina</taxon>
        <taxon>Ustilaginomycetes</taxon>
        <taxon>Ustilaginales</taxon>
        <taxon>Ustilaginaceae</taxon>
        <taxon>Pseudozyma</taxon>
    </lineage>
</organism>
<dbReference type="GO" id="GO:0000727">
    <property type="term" value="P:double-strand break repair via break-induced replication"/>
    <property type="evidence" value="ECO:0007669"/>
    <property type="project" value="TreeGrafter"/>
</dbReference>
<keyword evidence="3" id="KW-0235">DNA replication</keyword>
<evidence type="ECO:0000313" key="8">
    <source>
        <dbReference type="Proteomes" id="UP000053664"/>
    </source>
</evidence>
<feature type="compositionally biased region" description="Gly residues" evidence="6">
    <location>
        <begin position="380"/>
        <end position="397"/>
    </location>
</feature>
<feature type="region of interest" description="Disordered" evidence="6">
    <location>
        <begin position="600"/>
        <end position="633"/>
    </location>
</feature>
<dbReference type="GO" id="GO:1902977">
    <property type="term" value="P:mitotic DNA replication preinitiation complex assembly"/>
    <property type="evidence" value="ECO:0007669"/>
    <property type="project" value="TreeGrafter"/>
</dbReference>
<name>A0A061H7C5_9BASI</name>
<dbReference type="EMBL" id="KE361637">
    <property type="protein sequence ID" value="EPQ27920.1"/>
    <property type="molecule type" value="Genomic_DNA"/>
</dbReference>
<dbReference type="GO" id="GO:0003688">
    <property type="term" value="F:DNA replication origin binding"/>
    <property type="evidence" value="ECO:0007669"/>
    <property type="project" value="TreeGrafter"/>
</dbReference>
<evidence type="ECO:0000313" key="7">
    <source>
        <dbReference type="EMBL" id="EPQ27920.1"/>
    </source>
</evidence>
<feature type="region of interest" description="Disordered" evidence="6">
    <location>
        <begin position="740"/>
        <end position="787"/>
    </location>
</feature>
<dbReference type="InterPro" id="IPR003874">
    <property type="entry name" value="CDC45"/>
</dbReference>
<evidence type="ECO:0000256" key="5">
    <source>
        <dbReference type="ARBA" id="ARBA00023306"/>
    </source>
</evidence>
<feature type="compositionally biased region" description="Basic residues" evidence="6">
    <location>
        <begin position="740"/>
        <end position="756"/>
    </location>
</feature>
<reference evidence="7 8" key="1">
    <citation type="journal article" date="2013" name="Plant Cell">
        <title>The transition from a phytopathogenic smut ancestor to an anamorphic biocontrol agent deciphered by comparative whole-genome analysis.</title>
        <authorList>
            <person name="Lefebvre F."/>
            <person name="Joly D.L."/>
            <person name="Labbe C."/>
            <person name="Teichmann B."/>
            <person name="Linning R."/>
            <person name="Belzile F."/>
            <person name="Bakkeren G."/>
            <person name="Belanger R.R."/>
        </authorList>
    </citation>
    <scope>NUCLEOTIDE SEQUENCE [LARGE SCALE GENOMIC DNA]</scope>
    <source>
        <strain evidence="7 8">PF-1</strain>
    </source>
</reference>
<dbReference type="GO" id="GO:0031261">
    <property type="term" value="C:DNA replication preinitiation complex"/>
    <property type="evidence" value="ECO:0007669"/>
    <property type="project" value="TreeGrafter"/>
</dbReference>
<dbReference type="GO" id="GO:0003682">
    <property type="term" value="F:chromatin binding"/>
    <property type="evidence" value="ECO:0007669"/>
    <property type="project" value="TreeGrafter"/>
</dbReference>
<comment type="similarity">
    <text evidence="2">Belongs to the CDC45 family.</text>
</comment>
<evidence type="ECO:0000256" key="6">
    <source>
        <dbReference type="SAM" id="MobiDB-lite"/>
    </source>
</evidence>
<feature type="region of interest" description="Disordered" evidence="6">
    <location>
        <begin position="1"/>
        <end position="25"/>
    </location>
</feature>
<feature type="region of interest" description="Disordered" evidence="6">
    <location>
        <begin position="355"/>
        <end position="397"/>
    </location>
</feature>
<feature type="compositionally biased region" description="Acidic residues" evidence="6">
    <location>
        <begin position="764"/>
        <end position="774"/>
    </location>
</feature>
<gene>
    <name evidence="7" type="ORF">PFL1_04664</name>
</gene>
<feature type="compositionally biased region" description="Acidic residues" evidence="6">
    <location>
        <begin position="179"/>
        <end position="214"/>
    </location>
</feature>
<evidence type="ECO:0000256" key="4">
    <source>
        <dbReference type="ARBA" id="ARBA00023242"/>
    </source>
</evidence>
<dbReference type="HOGENOM" id="CLU_005871_3_0_1"/>
<evidence type="ECO:0000256" key="3">
    <source>
        <dbReference type="ARBA" id="ARBA00022705"/>
    </source>
</evidence>
<dbReference type="GeneID" id="19318765"/>
<dbReference type="AlphaFoldDB" id="A0A061H7C5"/>
<proteinExistence type="inferred from homology"/>
<protein>
    <recommendedName>
        <fullName evidence="9">CDC45-like protein</fullName>
    </recommendedName>
</protein>
<dbReference type="Proteomes" id="UP000053664">
    <property type="component" value="Unassembled WGS sequence"/>
</dbReference>
<feature type="compositionally biased region" description="Low complexity" evidence="6">
    <location>
        <begin position="600"/>
        <end position="618"/>
    </location>
</feature>
<feature type="compositionally biased region" description="Polar residues" evidence="6">
    <location>
        <begin position="1"/>
        <end position="12"/>
    </location>
</feature>
<dbReference type="PANTHER" id="PTHR10507:SF0">
    <property type="entry name" value="CELL DIVISION CONTROL PROTEIN 45 HOMOLOG"/>
    <property type="match status" value="1"/>
</dbReference>
<feature type="compositionally biased region" description="Basic residues" evidence="6">
    <location>
        <begin position="224"/>
        <end position="233"/>
    </location>
</feature>
<sequence length="872" mass="93620">MVIVSSPSSSTGGAPHAGPSSRRQDYTHAYQRIRTSSRTSASSSSSSVLVLVSPDVDAICATRILTALLTEDDIPHRIIPVEGYRGLLRVLREDVEANPDLRSIVMVNLGSVLSLPTTVPLPPACTLHVIDSHRPWNLENLFATTEINERVWIWDDGDIEMKLQRPGGEREAFERLEFDVDASDSESSDGEGSDTGSSDDDDDEEEDDDDEAEDRSEAGDAGQRRNKKRRKRSPAVSGSEGEEDASDDGDRSIAARKRRRKRDRQQPDRPARLTAIERQRLRNVLSRYYNRGTNVGMSVAGMMYLLADKLGRGGRDGLWLAILGLTSQYLAATISTDTYDAFASAYASEVHAIEPTSTSSSGGAGAVDPWSADSPATAGGAKGKGGRSSSGGGGGADGSNMTTAAAALVARARPGDPDADDAAIRVQPSELRFVLYRHWSLESSMYHTAYVASKLGIWQERGMGRLRSLMAKMGFSLTNCRQHFPHMALDLRKTLVSRLEQIAPEYGLTELTYRGFTRGFGFRSSPLSAADVVEGLSALLVAAHGIKIEVEVPGMGFAGGAGGPLGNSLVGNGVGPGGAGSGSGGSELFNAKRLWSLSSAAGSSSSGNGASGASNGNGDPTLPPDSQVDPSTVETSTLWRKNFYEAYRALDRGSTSVSLLRSSLMLSQSLHRAIVGRGTGLIVNQSIRTLKNFRMAILKDGPDLELFTHVDVLAKLARWLVDALRDKVWEQERNRALQKRAAKRAAGRRAKKRRRSSALTGGDGDGDGGEDEGEQDRQDGDDGDDDVEIEFETKPLPFLLASLDPARDIFLVLGQVGAPMFGDTEPNRFGLAFQQAASQSGARVRYDRFETAAVEVRRADLAAFVEAVHLKA</sequence>
<dbReference type="GO" id="GO:0003697">
    <property type="term" value="F:single-stranded DNA binding"/>
    <property type="evidence" value="ECO:0007669"/>
    <property type="project" value="TreeGrafter"/>
</dbReference>
<keyword evidence="5" id="KW-0131">Cell cycle</keyword>
<feature type="region of interest" description="Disordered" evidence="6">
    <location>
        <begin position="179"/>
        <end position="274"/>
    </location>
</feature>
<dbReference type="KEGG" id="pfp:PFL1_04664"/>
<feature type="compositionally biased region" description="Basic and acidic residues" evidence="6">
    <location>
        <begin position="264"/>
        <end position="274"/>
    </location>
</feature>
<dbReference type="OrthoDB" id="10258882at2759"/>